<protein>
    <submittedName>
        <fullName evidence="1">Uncharacterized protein</fullName>
    </submittedName>
</protein>
<evidence type="ECO:0000313" key="2">
    <source>
        <dbReference type="Proteomes" id="UP001497482"/>
    </source>
</evidence>
<dbReference type="Proteomes" id="UP001497482">
    <property type="component" value="Chromosome 4"/>
</dbReference>
<accession>A0AAV2LRM3</accession>
<dbReference type="EMBL" id="OZ035826">
    <property type="protein sequence ID" value="CAL1604711.1"/>
    <property type="molecule type" value="Genomic_DNA"/>
</dbReference>
<proteinExistence type="predicted"/>
<organism evidence="1 2">
    <name type="scientific">Knipowitschia caucasica</name>
    <name type="common">Caucasian dwarf goby</name>
    <name type="synonym">Pomatoschistus caucasicus</name>
    <dbReference type="NCBI Taxonomy" id="637954"/>
    <lineage>
        <taxon>Eukaryota</taxon>
        <taxon>Metazoa</taxon>
        <taxon>Chordata</taxon>
        <taxon>Craniata</taxon>
        <taxon>Vertebrata</taxon>
        <taxon>Euteleostomi</taxon>
        <taxon>Actinopterygii</taxon>
        <taxon>Neopterygii</taxon>
        <taxon>Teleostei</taxon>
        <taxon>Neoteleostei</taxon>
        <taxon>Acanthomorphata</taxon>
        <taxon>Gobiaria</taxon>
        <taxon>Gobiiformes</taxon>
        <taxon>Gobioidei</taxon>
        <taxon>Gobiidae</taxon>
        <taxon>Gobiinae</taxon>
        <taxon>Knipowitschia</taxon>
    </lineage>
</organism>
<evidence type="ECO:0000313" key="1">
    <source>
        <dbReference type="EMBL" id="CAL1604711.1"/>
    </source>
</evidence>
<keyword evidence="2" id="KW-1185">Reference proteome</keyword>
<reference evidence="1 2" key="1">
    <citation type="submission" date="2024-04" db="EMBL/GenBank/DDBJ databases">
        <authorList>
            <person name="Waldvogel A.-M."/>
            <person name="Schoenle A."/>
        </authorList>
    </citation>
    <scope>NUCLEOTIDE SEQUENCE [LARGE SCALE GENOMIC DNA]</scope>
</reference>
<sequence length="111" mass="12358">MQMWICVLGACCEELCGESAVFSLIQFVRRWKSLLFTSTLLCLKNLSSRPGLNLLTVSGQEHTQGRRGLVGGVEPVWSLYGAWQKAQDQCLCLDQSQTHLCSSEDSSCTFH</sequence>
<name>A0AAV2LRM3_KNICA</name>
<gene>
    <name evidence="1" type="ORF">KC01_LOCUS32177</name>
</gene>
<dbReference type="AlphaFoldDB" id="A0AAV2LRM3"/>